<dbReference type="InterPro" id="IPR024541">
    <property type="entry name" value="DUF3881"/>
</dbReference>
<evidence type="ECO:0000313" key="1">
    <source>
        <dbReference type="EMBL" id="SHI45028.1"/>
    </source>
</evidence>
<reference evidence="1 2" key="1">
    <citation type="submission" date="2016-11" db="EMBL/GenBank/DDBJ databases">
        <authorList>
            <person name="Jaros S."/>
            <person name="Januszkiewicz K."/>
            <person name="Wedrychowicz H."/>
        </authorList>
    </citation>
    <scope>NUCLEOTIDE SEQUENCE [LARGE SCALE GENOMIC DNA]</scope>
    <source>
        <strain evidence="1 2">DSM 15970</strain>
    </source>
</reference>
<dbReference type="AlphaFoldDB" id="A0A1M6B8X7"/>
<dbReference type="RefSeq" id="WP_073992581.1">
    <property type="nucleotide sequence ID" value="NZ_FQYT01000003.1"/>
</dbReference>
<dbReference type="STRING" id="1122934.SAMN02745691_00289"/>
<evidence type="ECO:0000313" key="2">
    <source>
        <dbReference type="Proteomes" id="UP000184342"/>
    </source>
</evidence>
<dbReference type="OrthoDB" id="9774037at2"/>
<keyword evidence="2" id="KW-1185">Reference proteome</keyword>
<gene>
    <name evidence="1" type="ORF">SAMN02745691_00289</name>
</gene>
<proteinExistence type="predicted"/>
<name>A0A1M6B8X7_9FIRM</name>
<organism evidence="1 2">
    <name type="scientific">Parasporobacterium paucivorans DSM 15970</name>
    <dbReference type="NCBI Taxonomy" id="1122934"/>
    <lineage>
        <taxon>Bacteria</taxon>
        <taxon>Bacillati</taxon>
        <taxon>Bacillota</taxon>
        <taxon>Clostridia</taxon>
        <taxon>Lachnospirales</taxon>
        <taxon>Lachnospiraceae</taxon>
        <taxon>Parasporobacterium</taxon>
    </lineage>
</organism>
<dbReference type="Proteomes" id="UP000184342">
    <property type="component" value="Unassembled WGS sequence"/>
</dbReference>
<dbReference type="Pfam" id="PF12997">
    <property type="entry name" value="DUF3881"/>
    <property type="match status" value="1"/>
</dbReference>
<dbReference type="EMBL" id="FQYT01000003">
    <property type="protein sequence ID" value="SHI45028.1"/>
    <property type="molecule type" value="Genomic_DNA"/>
</dbReference>
<sequence>MHSYLGAVGFKEIQNIKEVRKLIEKVIKDPDERRMIHLGNGDNIVEIKKEFMDGMGIIVHGYMDEEDEFNIEYYYPYIMGDYAQPGEDVVVEKHISKNSHSCISEDLRVGVSLIYYLQNNLDYVNLSEEGRKLKKRYPVRFAALSMNGTILLPIRKTESDKRKDKVALKNRKNLLKAAKNGDPDAMESLTIEDIDTYTKISRRILKEDVFSIVDSSFMPYGVECDLYTVVADIVDVKSIVSPETKEEVYKIHLNCNELLFTVGINKKDLLGEPEPGRRFKGSIWLQGTVDFNE</sequence>
<accession>A0A1M6B8X7</accession>
<protein>
    <submittedName>
        <fullName evidence="1">Uncharacterized protein</fullName>
    </submittedName>
</protein>